<accession>A0A397TCW7</accession>
<name>A0A397TCW7_9GLOM</name>
<dbReference type="EMBL" id="QKYT01000066">
    <property type="protein sequence ID" value="RIA95189.1"/>
    <property type="molecule type" value="Genomic_DNA"/>
</dbReference>
<evidence type="ECO:0000313" key="2">
    <source>
        <dbReference type="Proteomes" id="UP000265703"/>
    </source>
</evidence>
<gene>
    <name evidence="1" type="ORF">C1645_817035</name>
</gene>
<organism evidence="1 2">
    <name type="scientific">Glomus cerebriforme</name>
    <dbReference type="NCBI Taxonomy" id="658196"/>
    <lineage>
        <taxon>Eukaryota</taxon>
        <taxon>Fungi</taxon>
        <taxon>Fungi incertae sedis</taxon>
        <taxon>Mucoromycota</taxon>
        <taxon>Glomeromycotina</taxon>
        <taxon>Glomeromycetes</taxon>
        <taxon>Glomerales</taxon>
        <taxon>Glomeraceae</taxon>
        <taxon>Glomus</taxon>
    </lineage>
</organism>
<comment type="caution">
    <text evidence="1">The sequence shown here is derived from an EMBL/GenBank/DDBJ whole genome shotgun (WGS) entry which is preliminary data.</text>
</comment>
<dbReference type="Proteomes" id="UP000265703">
    <property type="component" value="Unassembled WGS sequence"/>
</dbReference>
<proteinExistence type="predicted"/>
<dbReference type="OrthoDB" id="2350066at2759"/>
<dbReference type="AlphaFoldDB" id="A0A397TCW7"/>
<sequence>MSHKQRRSQQPYIQKINLDNNSKIIRKKPPKFCPDCKETSDCVKLFSNKVNRIEEIVDNFKNLPKKKIDNASKFNAKFTLNNIPCLAA</sequence>
<reference evidence="1 2" key="1">
    <citation type="submission" date="2018-06" db="EMBL/GenBank/DDBJ databases">
        <title>Comparative genomics reveals the genomic features of Rhizophagus irregularis, R. cerebriforme, R. diaphanum and Gigaspora rosea, and their symbiotic lifestyle signature.</title>
        <authorList>
            <person name="Morin E."/>
            <person name="San Clemente H."/>
            <person name="Chen E.C.H."/>
            <person name="De La Providencia I."/>
            <person name="Hainaut M."/>
            <person name="Kuo A."/>
            <person name="Kohler A."/>
            <person name="Murat C."/>
            <person name="Tang N."/>
            <person name="Roy S."/>
            <person name="Loubradou J."/>
            <person name="Henrissat B."/>
            <person name="Grigoriev I.V."/>
            <person name="Corradi N."/>
            <person name="Roux C."/>
            <person name="Martin F.M."/>
        </authorList>
    </citation>
    <scope>NUCLEOTIDE SEQUENCE [LARGE SCALE GENOMIC DNA]</scope>
    <source>
        <strain evidence="1 2">DAOM 227022</strain>
    </source>
</reference>
<evidence type="ECO:0000313" key="1">
    <source>
        <dbReference type="EMBL" id="RIA95189.1"/>
    </source>
</evidence>
<protein>
    <submittedName>
        <fullName evidence="1">Uncharacterized protein</fullName>
    </submittedName>
</protein>
<keyword evidence="2" id="KW-1185">Reference proteome</keyword>